<comment type="caution">
    <text evidence="1">The sequence shown here is derived from an EMBL/GenBank/DDBJ whole genome shotgun (WGS) entry which is preliminary data.</text>
</comment>
<reference evidence="1" key="1">
    <citation type="journal article" date="2023" name="G3 (Bethesda)">
        <title>Whole genome assembly and annotation of the endangered Caribbean coral Acropora cervicornis.</title>
        <authorList>
            <person name="Selwyn J.D."/>
            <person name="Vollmer S.V."/>
        </authorList>
    </citation>
    <scope>NUCLEOTIDE SEQUENCE</scope>
    <source>
        <strain evidence="1">K2</strain>
    </source>
</reference>
<accession>A0AAD9QK27</accession>
<evidence type="ECO:0000313" key="1">
    <source>
        <dbReference type="EMBL" id="KAK2562769.1"/>
    </source>
</evidence>
<dbReference type="Proteomes" id="UP001249851">
    <property type="component" value="Unassembled WGS sequence"/>
</dbReference>
<organism evidence="1 2">
    <name type="scientific">Acropora cervicornis</name>
    <name type="common">Staghorn coral</name>
    <dbReference type="NCBI Taxonomy" id="6130"/>
    <lineage>
        <taxon>Eukaryota</taxon>
        <taxon>Metazoa</taxon>
        <taxon>Cnidaria</taxon>
        <taxon>Anthozoa</taxon>
        <taxon>Hexacorallia</taxon>
        <taxon>Scleractinia</taxon>
        <taxon>Astrocoeniina</taxon>
        <taxon>Acroporidae</taxon>
        <taxon>Acropora</taxon>
    </lineage>
</organism>
<evidence type="ECO:0000313" key="2">
    <source>
        <dbReference type="Proteomes" id="UP001249851"/>
    </source>
</evidence>
<dbReference type="AlphaFoldDB" id="A0AAD9QK27"/>
<gene>
    <name evidence="1" type="ORF">P5673_013713</name>
</gene>
<proteinExistence type="predicted"/>
<name>A0AAD9QK27_ACRCE</name>
<reference evidence="1" key="2">
    <citation type="journal article" date="2023" name="Science">
        <title>Genomic signatures of disease resistance in endangered staghorn corals.</title>
        <authorList>
            <person name="Vollmer S.V."/>
            <person name="Selwyn J.D."/>
            <person name="Despard B.A."/>
            <person name="Roesel C.L."/>
        </authorList>
    </citation>
    <scope>NUCLEOTIDE SEQUENCE</scope>
    <source>
        <strain evidence="1">K2</strain>
    </source>
</reference>
<dbReference type="EMBL" id="JARQWQ010000027">
    <property type="protein sequence ID" value="KAK2562769.1"/>
    <property type="molecule type" value="Genomic_DNA"/>
</dbReference>
<protein>
    <submittedName>
        <fullName evidence="1">Uncharacterized protein</fullName>
    </submittedName>
</protein>
<keyword evidence="2" id="KW-1185">Reference proteome</keyword>
<sequence>MEDVKIQPENIKEELWPWRHVGAKSCNLWHKPRDCFAQRGEAEREHDGVCSNCKQVRLQLKIVQAKRKDLVDSAKARRQEVSSKVKICHLSPASQQAREFNVRRERKNYRREAKRLRISTALTFSDEESKELAKLIECLSS</sequence>